<gene>
    <name evidence="1" type="ORF">H7F49_06545</name>
</gene>
<protein>
    <submittedName>
        <fullName evidence="1">Uncharacterized protein</fullName>
    </submittedName>
</protein>
<dbReference type="EMBL" id="JACLAU010000006">
    <property type="protein sequence ID" value="MBC2651357.1"/>
    <property type="molecule type" value="Genomic_DNA"/>
</dbReference>
<reference evidence="1 2" key="1">
    <citation type="submission" date="2020-08" db="EMBL/GenBank/DDBJ databases">
        <title>The genome sequence of Novosphingobium flavum 4Y4.</title>
        <authorList>
            <person name="Liu Y."/>
        </authorList>
    </citation>
    <scope>NUCLEOTIDE SEQUENCE [LARGE SCALE GENOMIC DNA]</scope>
    <source>
        <strain evidence="1 2">4Y4</strain>
    </source>
</reference>
<dbReference type="Proteomes" id="UP000520156">
    <property type="component" value="Unassembled WGS sequence"/>
</dbReference>
<name>A0A7X1F6K1_9SPHN</name>
<sequence>MDRSTPSHEQVRQLVSEHMDQLHGRGAPQADPLVALVQLHDQLVAAAKAYEAGPQQQREAVCEAIIAVSEFLKGQGFSGATLVPLSRVVWAIVDVCDRNHPDPLFCEKPSKTKGRRNLEDAVRKGQIAAIADAWLESSSGDEGDEDAKLNRAARYMSGAYFGALNRKALTSAKSYQRQAGHHELIYSAYAQMRDALAAEARVLGDGPANLRAAILVQIKALNTKAEMQRR</sequence>
<accession>A0A7X1F6K1</accession>
<evidence type="ECO:0000313" key="1">
    <source>
        <dbReference type="EMBL" id="MBC2651357.1"/>
    </source>
</evidence>
<comment type="caution">
    <text evidence="1">The sequence shown here is derived from an EMBL/GenBank/DDBJ whole genome shotgun (WGS) entry which is preliminary data.</text>
</comment>
<dbReference type="AlphaFoldDB" id="A0A7X1F6K1"/>
<proteinExistence type="predicted"/>
<keyword evidence="2" id="KW-1185">Reference proteome</keyword>
<dbReference type="RefSeq" id="WP_185682772.1">
    <property type="nucleotide sequence ID" value="NZ_JACLAU010000006.1"/>
</dbReference>
<evidence type="ECO:0000313" key="2">
    <source>
        <dbReference type="Proteomes" id="UP000520156"/>
    </source>
</evidence>
<organism evidence="1 2">
    <name type="scientific">Novosphingobium aerophilum</name>
    <dbReference type="NCBI Taxonomy" id="2839843"/>
    <lineage>
        <taxon>Bacteria</taxon>
        <taxon>Pseudomonadati</taxon>
        <taxon>Pseudomonadota</taxon>
        <taxon>Alphaproteobacteria</taxon>
        <taxon>Sphingomonadales</taxon>
        <taxon>Sphingomonadaceae</taxon>
        <taxon>Novosphingobium</taxon>
    </lineage>
</organism>